<evidence type="ECO:0000313" key="3">
    <source>
        <dbReference type="Proteomes" id="UP000235786"/>
    </source>
</evidence>
<dbReference type="Proteomes" id="UP000235786">
    <property type="component" value="Unassembled WGS sequence"/>
</dbReference>
<sequence length="105" mass="11990">MRPDKNPDDPRATIKFHSFTAAYEMLRSTFINAKKFEKDSKTGQSVSDIGDNDFAELPREKRDSKEAQKAERQKNNAKSQEAACVMLAMDGGRENSKSKQRKENY</sequence>
<accession>A0A2J6SBU0</accession>
<keyword evidence="3" id="KW-1185">Reference proteome</keyword>
<feature type="compositionally biased region" description="Basic and acidic residues" evidence="1">
    <location>
        <begin position="56"/>
        <end position="74"/>
    </location>
</feature>
<dbReference type="EMBL" id="KZ613937">
    <property type="protein sequence ID" value="PMD48239.1"/>
    <property type="molecule type" value="Genomic_DNA"/>
</dbReference>
<proteinExistence type="predicted"/>
<evidence type="ECO:0000313" key="2">
    <source>
        <dbReference type="EMBL" id="PMD48239.1"/>
    </source>
</evidence>
<gene>
    <name evidence="2" type="ORF">L207DRAFT_559938</name>
</gene>
<reference evidence="2 3" key="1">
    <citation type="submission" date="2016-04" db="EMBL/GenBank/DDBJ databases">
        <title>A degradative enzymes factory behind the ericoid mycorrhizal symbiosis.</title>
        <authorList>
            <consortium name="DOE Joint Genome Institute"/>
            <person name="Martino E."/>
            <person name="Morin E."/>
            <person name="Grelet G."/>
            <person name="Kuo A."/>
            <person name="Kohler A."/>
            <person name="Daghino S."/>
            <person name="Barry K."/>
            <person name="Choi C."/>
            <person name="Cichocki N."/>
            <person name="Clum A."/>
            <person name="Copeland A."/>
            <person name="Hainaut M."/>
            <person name="Haridas S."/>
            <person name="Labutti K."/>
            <person name="Lindquist E."/>
            <person name="Lipzen A."/>
            <person name="Khouja H.-R."/>
            <person name="Murat C."/>
            <person name="Ohm R."/>
            <person name="Olson A."/>
            <person name="Spatafora J."/>
            <person name="Veneault-Fourrey C."/>
            <person name="Henrissat B."/>
            <person name="Grigoriev I."/>
            <person name="Martin F."/>
            <person name="Perotto S."/>
        </authorList>
    </citation>
    <scope>NUCLEOTIDE SEQUENCE [LARGE SCALE GENOMIC DNA]</scope>
    <source>
        <strain evidence="2 3">F</strain>
    </source>
</reference>
<feature type="region of interest" description="Disordered" evidence="1">
    <location>
        <begin position="37"/>
        <end position="105"/>
    </location>
</feature>
<feature type="compositionally biased region" description="Basic and acidic residues" evidence="1">
    <location>
        <begin position="91"/>
        <end position="105"/>
    </location>
</feature>
<protein>
    <submittedName>
        <fullName evidence="2">Uncharacterized protein</fullName>
    </submittedName>
</protein>
<organism evidence="2 3">
    <name type="scientific">Hyaloscypha variabilis (strain UAMH 11265 / GT02V1 / F)</name>
    <name type="common">Meliniomyces variabilis</name>
    <dbReference type="NCBI Taxonomy" id="1149755"/>
    <lineage>
        <taxon>Eukaryota</taxon>
        <taxon>Fungi</taxon>
        <taxon>Dikarya</taxon>
        <taxon>Ascomycota</taxon>
        <taxon>Pezizomycotina</taxon>
        <taxon>Leotiomycetes</taxon>
        <taxon>Helotiales</taxon>
        <taxon>Hyaloscyphaceae</taxon>
        <taxon>Hyaloscypha</taxon>
        <taxon>Hyaloscypha variabilis</taxon>
    </lineage>
</organism>
<evidence type="ECO:0000256" key="1">
    <source>
        <dbReference type="SAM" id="MobiDB-lite"/>
    </source>
</evidence>
<dbReference type="AlphaFoldDB" id="A0A2J6SBU0"/>
<name>A0A2J6SBU0_HYAVF</name>